<dbReference type="PANTHER" id="PTHR43210:SF5">
    <property type="entry name" value="DETHIOBIOTIN SYNTHETASE"/>
    <property type="match status" value="1"/>
</dbReference>
<dbReference type="EC" id="6.3.3.3" evidence="2"/>
<dbReference type="InterPro" id="IPR027417">
    <property type="entry name" value="P-loop_NTPase"/>
</dbReference>
<feature type="binding site" evidence="2">
    <location>
        <position position="56"/>
    </location>
    <ligand>
        <name>ATP</name>
        <dbReference type="ChEBI" id="CHEBI:30616"/>
    </ligand>
</feature>
<feature type="active site" evidence="2">
    <location>
        <position position="38"/>
    </location>
</feature>
<keyword evidence="2" id="KW-0479">Metal-binding</keyword>
<dbReference type="GO" id="GO:0004141">
    <property type="term" value="F:dethiobiotin synthase activity"/>
    <property type="evidence" value="ECO:0007669"/>
    <property type="project" value="UniProtKB-EC"/>
</dbReference>
<comment type="cofactor">
    <cofactor evidence="2">
        <name>Mg(2+)</name>
        <dbReference type="ChEBI" id="CHEBI:18420"/>
    </cofactor>
</comment>
<keyword evidence="2" id="KW-0460">Magnesium</keyword>
<dbReference type="CDD" id="cd03109">
    <property type="entry name" value="DTBS"/>
    <property type="match status" value="1"/>
</dbReference>
<feature type="binding site" evidence="2">
    <location>
        <begin position="176"/>
        <end position="177"/>
    </location>
    <ligand>
        <name>ATP</name>
        <dbReference type="ChEBI" id="CHEBI:30616"/>
    </ligand>
</feature>
<dbReference type="HAMAP" id="MF_00336">
    <property type="entry name" value="BioD"/>
    <property type="match status" value="1"/>
</dbReference>
<keyword evidence="2" id="KW-0067">ATP-binding</keyword>
<comment type="catalytic activity">
    <reaction evidence="2">
        <text>(7R,8S)-7,8-diammoniononanoate + CO2 + ATP = (4R,5S)-dethiobiotin + ADP + phosphate + 3 H(+)</text>
        <dbReference type="Rhea" id="RHEA:15805"/>
        <dbReference type="ChEBI" id="CHEBI:15378"/>
        <dbReference type="ChEBI" id="CHEBI:16526"/>
        <dbReference type="ChEBI" id="CHEBI:30616"/>
        <dbReference type="ChEBI" id="CHEBI:43474"/>
        <dbReference type="ChEBI" id="CHEBI:149469"/>
        <dbReference type="ChEBI" id="CHEBI:149473"/>
        <dbReference type="ChEBI" id="CHEBI:456216"/>
        <dbReference type="EC" id="6.3.3.3"/>
    </reaction>
</comment>
<comment type="subunit">
    <text evidence="2">Homodimer.</text>
</comment>
<gene>
    <name evidence="2 3" type="primary">bioD</name>
    <name evidence="3" type="ORF">QU481_07210</name>
</gene>
<keyword evidence="2" id="KW-0547">Nucleotide-binding</keyword>
<dbReference type="Proteomes" id="UP001168540">
    <property type="component" value="Unassembled WGS sequence"/>
</dbReference>
<feature type="binding site" evidence="2">
    <location>
        <position position="207"/>
    </location>
    <ligand>
        <name>ATP</name>
        <dbReference type="ChEBI" id="CHEBI:30616"/>
    </ligand>
</feature>
<dbReference type="Gene3D" id="3.40.50.300">
    <property type="entry name" value="P-loop containing nucleotide triphosphate hydrolases"/>
    <property type="match status" value="1"/>
</dbReference>
<dbReference type="SUPFAM" id="SSF52540">
    <property type="entry name" value="P-loop containing nucleoside triphosphate hydrolases"/>
    <property type="match status" value="1"/>
</dbReference>
<name>A0ABT7XLM9_9NEIS</name>
<feature type="binding site" evidence="2">
    <location>
        <position position="17"/>
    </location>
    <ligand>
        <name>Mg(2+)</name>
        <dbReference type="ChEBI" id="CHEBI:18420"/>
    </ligand>
</feature>
<comment type="caution">
    <text evidence="3">The sequence shown here is derived from an EMBL/GenBank/DDBJ whole genome shotgun (WGS) entry which is preliminary data.</text>
</comment>
<organism evidence="3 4">
    <name type="scientific">Crenobacter oryzisoli</name>
    <dbReference type="NCBI Taxonomy" id="3056844"/>
    <lineage>
        <taxon>Bacteria</taxon>
        <taxon>Pseudomonadati</taxon>
        <taxon>Pseudomonadota</taxon>
        <taxon>Betaproteobacteria</taxon>
        <taxon>Neisseriales</taxon>
        <taxon>Neisseriaceae</taxon>
        <taxon>Crenobacter</taxon>
    </lineage>
</organism>
<dbReference type="RefSeq" id="WP_289829255.1">
    <property type="nucleotide sequence ID" value="NZ_JAUEDK010000009.1"/>
</dbReference>
<dbReference type="EMBL" id="JAUEDK010000009">
    <property type="protein sequence ID" value="MDN0074680.1"/>
    <property type="molecule type" value="Genomic_DNA"/>
</dbReference>
<comment type="pathway">
    <text evidence="2">Cofactor biosynthesis; biotin biosynthesis; biotin from 7,8-diaminononanoate: step 1/2.</text>
</comment>
<evidence type="ECO:0000313" key="3">
    <source>
        <dbReference type="EMBL" id="MDN0074680.1"/>
    </source>
</evidence>
<comment type="similarity">
    <text evidence="2">Belongs to the dethiobiotin synthetase family.</text>
</comment>
<feature type="binding site" evidence="2">
    <location>
        <position position="56"/>
    </location>
    <ligand>
        <name>Mg(2+)</name>
        <dbReference type="ChEBI" id="CHEBI:18420"/>
    </ligand>
</feature>
<comment type="function">
    <text evidence="2">Catalyzes a mechanistically unusual reaction, the ATP-dependent insertion of CO2 between the N7 and N8 nitrogen atoms of 7,8-diaminopelargonic acid (DAPA, also called 7,8-diammoniononanoate) to form a ureido ring.</text>
</comment>
<evidence type="ECO:0000256" key="1">
    <source>
        <dbReference type="ARBA" id="ARBA00022756"/>
    </source>
</evidence>
<dbReference type="Pfam" id="PF13500">
    <property type="entry name" value="AAA_26"/>
    <property type="match status" value="1"/>
</dbReference>
<feature type="binding site" evidence="2">
    <location>
        <begin position="116"/>
        <end position="119"/>
    </location>
    <ligand>
        <name>ATP</name>
        <dbReference type="ChEBI" id="CHEBI:30616"/>
    </ligand>
</feature>
<evidence type="ECO:0000256" key="2">
    <source>
        <dbReference type="HAMAP-Rule" id="MF_00336"/>
    </source>
</evidence>
<proteinExistence type="inferred from homology"/>
<comment type="subcellular location">
    <subcellularLocation>
        <location evidence="2">Cytoplasm</location>
    </subcellularLocation>
</comment>
<keyword evidence="2 3" id="KW-0436">Ligase</keyword>
<dbReference type="PIRSF" id="PIRSF006755">
    <property type="entry name" value="DTB_synth"/>
    <property type="match status" value="1"/>
</dbReference>
<keyword evidence="4" id="KW-1185">Reference proteome</keyword>
<comment type="caution">
    <text evidence="2">Lacks conserved residue(s) required for the propagation of feature annotation.</text>
</comment>
<keyword evidence="2" id="KW-0963">Cytoplasm</keyword>
<evidence type="ECO:0000313" key="4">
    <source>
        <dbReference type="Proteomes" id="UP001168540"/>
    </source>
</evidence>
<protein>
    <recommendedName>
        <fullName evidence="2">ATP-dependent dethiobiotin synthetase BioD</fullName>
        <ecNumber evidence="2">6.3.3.3</ecNumber>
    </recommendedName>
    <alternativeName>
        <fullName evidence="2">DTB synthetase</fullName>
        <shortName evidence="2">DTBS</shortName>
    </alternativeName>
    <alternativeName>
        <fullName evidence="2">Dethiobiotin synthase</fullName>
    </alternativeName>
</protein>
<reference evidence="3" key="1">
    <citation type="submission" date="2023-06" db="EMBL/GenBank/DDBJ databases">
        <authorList>
            <person name="Zhang S."/>
        </authorList>
    </citation>
    <scope>NUCLEOTIDE SEQUENCE</scope>
    <source>
        <strain evidence="3">SG2303</strain>
    </source>
</reference>
<sequence>MAQGYFITGTDTEIGKTHAAVRLIEQWRSEGKRVMAMKPIAAGCEVLPDGRWVNDDVERLVAASGQTDRELMNPYRFLPPVSPHIAAREAGVAISLDTIKAHYLALAEQADLVLVEGAGGWFAPLSDTLFMRDLAWALDLPIILVVGMRLGCINHALLTAQAIEASGLPLAGWVANRIVPDQPAYEDNLATLKAHIHAPLLLEIPFEQKS</sequence>
<keyword evidence="1 2" id="KW-0093">Biotin biosynthesis</keyword>
<dbReference type="PANTHER" id="PTHR43210">
    <property type="entry name" value="DETHIOBIOTIN SYNTHETASE"/>
    <property type="match status" value="1"/>
</dbReference>
<feature type="binding site" evidence="2">
    <location>
        <position position="116"/>
    </location>
    <ligand>
        <name>Mg(2+)</name>
        <dbReference type="ChEBI" id="CHEBI:18420"/>
    </ligand>
</feature>
<dbReference type="InterPro" id="IPR004472">
    <property type="entry name" value="DTB_synth_BioD"/>
</dbReference>
<accession>A0ABT7XLM9</accession>
<feature type="binding site" evidence="2">
    <location>
        <begin position="13"/>
        <end position="18"/>
    </location>
    <ligand>
        <name>ATP</name>
        <dbReference type="ChEBI" id="CHEBI:30616"/>
    </ligand>
</feature>
<dbReference type="NCBIfam" id="TIGR00347">
    <property type="entry name" value="bioD"/>
    <property type="match status" value="1"/>
</dbReference>